<keyword evidence="2" id="KW-1185">Reference proteome</keyword>
<proteinExistence type="predicted"/>
<name>A9HR02_GLUDA</name>
<accession>A9HR02</accession>
<dbReference type="Proteomes" id="UP000001176">
    <property type="component" value="Chromosome"/>
</dbReference>
<protein>
    <submittedName>
        <fullName evidence="1">Uncharacterized protein</fullName>
    </submittedName>
</protein>
<dbReference type="KEGG" id="gdi:GDI2876"/>
<gene>
    <name evidence="1" type="ordered locus">GDI2876</name>
</gene>
<evidence type="ECO:0000313" key="1">
    <source>
        <dbReference type="EMBL" id="CAP56819.1"/>
    </source>
</evidence>
<sequence length="85" mass="9547">MPASRSPAAILDPASARMRAASCLRQTTRSRTMTTHHDQIQMLRAELTSFYLSRRERARIERELRKVEADLAAAAGVSYVSEDPD</sequence>
<evidence type="ECO:0000313" key="2">
    <source>
        <dbReference type="Proteomes" id="UP000001176"/>
    </source>
</evidence>
<reference evidence="1 2" key="1">
    <citation type="journal article" date="2009" name="BMC Genomics">
        <title>Complete genome sequence of the sugarcane nitrogen-fixing endophyte Gluconacetobacter diazotrophicus Pal5.</title>
        <authorList>
            <person name="Bertalan M."/>
            <person name="Albano R."/>
            <person name="Padua V."/>
            <person name="Rouws L."/>
            <person name="Rojas C."/>
            <person name="Hemerly A."/>
            <person name="Teixeira K."/>
            <person name="Schwab S."/>
            <person name="Araujo J."/>
            <person name="Oliveira A."/>
            <person name="Franca L."/>
            <person name="Magalhaes V."/>
            <person name="Alqueres S."/>
            <person name="Cardoso A."/>
            <person name="Almeida W."/>
            <person name="Loureiro M.M."/>
            <person name="Nogueira E."/>
            <person name="Cidade D."/>
            <person name="Oliveira D."/>
            <person name="Simao T."/>
            <person name="Macedo J."/>
            <person name="Valadao A."/>
            <person name="Dreschsel M."/>
            <person name="Freitas F."/>
            <person name="Vidal M."/>
            <person name="Guedes H."/>
            <person name="Rodrigues E."/>
            <person name="Meneses C."/>
            <person name="Brioso P."/>
            <person name="Pozzer L."/>
            <person name="Figueiredo D."/>
            <person name="Montano H."/>
            <person name="Junior J."/>
            <person name="Filho G."/>
            <person name="Flores V."/>
            <person name="Ferreira B."/>
            <person name="Branco A."/>
            <person name="Gonzalez P."/>
            <person name="Guillobel H."/>
            <person name="Lemos M."/>
            <person name="Seibel L."/>
            <person name="Macedo J."/>
            <person name="Alves-Ferreira M."/>
            <person name="Sachetto-Martins G."/>
            <person name="Coelho A."/>
            <person name="Santos E."/>
            <person name="Amaral G."/>
            <person name="Neves A."/>
            <person name="Pacheco A.B."/>
            <person name="Carvalho D."/>
            <person name="Lery L."/>
            <person name="Bisch P."/>
            <person name="Rossle S.C."/>
            <person name="Urmenyi T."/>
            <person name="Kruger W.V."/>
            <person name="Martins O."/>
            <person name="Baldani J.I."/>
            <person name="Ferreira P.C."/>
        </authorList>
    </citation>
    <scope>NUCLEOTIDE SEQUENCE [LARGE SCALE GENOMIC DNA]</scope>
    <source>
        <strain evidence="2">ATCC 49037 / DSM 5601 / CCUG 37298 / CIP 103539 / LMG 7603 / PAl5</strain>
    </source>
</reference>
<dbReference type="EMBL" id="AM889285">
    <property type="protein sequence ID" value="CAP56819.1"/>
    <property type="molecule type" value="Genomic_DNA"/>
</dbReference>
<organism evidence="1 2">
    <name type="scientific">Gluconacetobacter diazotrophicus (strain ATCC 49037 / DSM 5601 / CCUG 37298 / CIP 103539 / LMG 7603 / PAl5)</name>
    <dbReference type="NCBI Taxonomy" id="272568"/>
    <lineage>
        <taxon>Bacteria</taxon>
        <taxon>Pseudomonadati</taxon>
        <taxon>Pseudomonadota</taxon>
        <taxon>Alphaproteobacteria</taxon>
        <taxon>Acetobacterales</taxon>
        <taxon>Acetobacteraceae</taxon>
        <taxon>Gluconacetobacter</taxon>
    </lineage>
</organism>
<dbReference type="AlphaFoldDB" id="A9HR02"/>